<dbReference type="Proteomes" id="UP001243977">
    <property type="component" value="Segment"/>
</dbReference>
<feature type="compositionally biased region" description="Polar residues" evidence="1">
    <location>
        <begin position="114"/>
        <end position="123"/>
    </location>
</feature>
<evidence type="ECO:0000313" key="3">
    <source>
        <dbReference type="Proteomes" id="UP001243977"/>
    </source>
</evidence>
<keyword evidence="3" id="KW-1185">Reference proteome</keyword>
<reference evidence="2" key="1">
    <citation type="submission" date="2023-05" db="EMBL/GenBank/DDBJ databases">
        <authorList>
            <person name="Barden S."/>
            <person name="Berber-Pulido R."/>
            <person name="Bursulaya I."/>
            <person name="Chawla E."/>
            <person name="Critzer N.A."/>
            <person name="Dawson N.R."/>
            <person name="Deal M.M."/>
            <person name="Douglas K.A."/>
            <person name="Estampa J.P."/>
            <person name="Gowdy G.A."/>
            <person name="Hamid B."/>
            <person name="Hernandez E.R."/>
            <person name="Hoang R.L."/>
            <person name="Hughes A.L."/>
            <person name="Kim C.J."/>
            <person name="Kretschmer T.O."/>
            <person name="Le V.D."/>
            <person name="Li A."/>
            <person name="Li M."/>
            <person name="Lim J.M."/>
            <person name="Martin K.B."/>
            <person name="Martinez D.M."/>
            <person name="Nguyen A.H."/>
            <person name="Okumura J.H."/>
            <person name="Ortiz-Gomez D.E."/>
            <person name="Pan C."/>
            <person name="Pisipati K.L."/>
            <person name="Reyimjan D."/>
            <person name="Robles A."/>
            <person name="Rodriguez J.F."/>
            <person name="Sacristan A."/>
            <person name="Scriven S.P."/>
            <person name="Smith S.M."/>
            <person name="Tosasuk K."/>
            <person name="Tran K.A."/>
            <person name="Unanwa N.C."/>
            <person name="Vajragiri S."/>
            <person name="Vanderpool L.R."/>
            <person name="Vu T.T."/>
            <person name="Wang X."/>
            <person name="Wu F."/>
            <person name="Zhu Y.A."/>
            <person name="Nguyen M."/>
            <person name="Stephenson J.C."/>
            <person name="Zorawik M."/>
            <person name="Garza D.R."/>
            <person name="Reputana M.J."/>
            <person name="Al Banaa F.A."/>
            <person name="Reddi K."/>
            <person name="Freise A.C."/>
            <person name="Furlong K.P."/>
            <person name="Rudner A.D."/>
            <person name="Beyer A.R."/>
            <person name="Chong R.A."/>
            <person name="Edgington N.P."/>
            <person name="Garcia Costas A.M."/>
            <person name="Gibb B.P."/>
            <person name="Klyczek K.K."/>
            <person name="Swerdlow S.J."/>
            <person name="Garlena R.A."/>
            <person name="Russell D.A."/>
            <person name="Jacobs-Sera D."/>
            <person name="Hatfull G.F."/>
        </authorList>
    </citation>
    <scope>NUCLEOTIDE SEQUENCE</scope>
</reference>
<evidence type="ECO:0000256" key="1">
    <source>
        <dbReference type="SAM" id="MobiDB-lite"/>
    </source>
</evidence>
<proteinExistence type="predicted"/>
<dbReference type="InterPro" id="IPR027434">
    <property type="entry name" value="Homing_endonucl"/>
</dbReference>
<evidence type="ECO:0000313" key="2">
    <source>
        <dbReference type="EMBL" id="WIC90184.1"/>
    </source>
</evidence>
<gene>
    <name evidence="2" type="primary">34</name>
    <name evidence="2" type="ORF">SEA_VROOMVROOM_34</name>
</gene>
<keyword evidence="2" id="KW-0255">Endonuclease</keyword>
<feature type="region of interest" description="Disordered" evidence="1">
    <location>
        <begin position="105"/>
        <end position="138"/>
    </location>
</feature>
<protein>
    <submittedName>
        <fullName evidence="2">LAGLIDADG endonuclease</fullName>
    </submittedName>
</protein>
<dbReference type="SUPFAM" id="SSF55608">
    <property type="entry name" value="Homing endonucleases"/>
    <property type="match status" value="1"/>
</dbReference>
<keyword evidence="2" id="KW-0540">Nuclease</keyword>
<sequence length="138" mass="14919">MTETPKPAIHGDRDDLLWLAGLLEGEGSFDAHRGKYPRVRLAMTDRDVVGRAASLMDTKLRLSLHPAPNKATWHSEISGARAAAIMREILPFMGARRSQRIADVLGSTHFGPDTSKNASTPGPQVTRPAGIAKPETAQ</sequence>
<accession>A0AA49FAD1</accession>
<keyword evidence="2" id="KW-0378">Hydrolase</keyword>
<dbReference type="EMBL" id="OQ938592">
    <property type="protein sequence ID" value="WIC90184.1"/>
    <property type="molecule type" value="Genomic_DNA"/>
</dbReference>
<dbReference type="GO" id="GO:0004519">
    <property type="term" value="F:endonuclease activity"/>
    <property type="evidence" value="ECO:0007669"/>
    <property type="project" value="UniProtKB-KW"/>
</dbReference>
<name>A0AA49FAD1_9CAUD</name>
<organism evidence="2 3">
    <name type="scientific">Arthrobacter phage VroomVroom</name>
    <dbReference type="NCBI Taxonomy" id="3049371"/>
    <lineage>
        <taxon>Viruses</taxon>
        <taxon>Duplodnaviria</taxon>
        <taxon>Heunggongvirae</taxon>
        <taxon>Uroviricota</taxon>
        <taxon>Caudoviricetes</taxon>
        <taxon>Casidaviridae</taxon>
        <taxon>Hilgardvirus</taxon>
        <taxon>Hilgardvirus vroomvroom</taxon>
    </lineage>
</organism>